<feature type="transmembrane region" description="Helical" evidence="7">
    <location>
        <begin position="181"/>
        <end position="201"/>
    </location>
</feature>
<dbReference type="PANTHER" id="PTHR21229">
    <property type="entry name" value="LUNG SEVEN TRANSMEMBRANE RECEPTOR"/>
    <property type="match status" value="1"/>
</dbReference>
<evidence type="ECO:0000256" key="3">
    <source>
        <dbReference type="ARBA" id="ARBA00022729"/>
    </source>
</evidence>
<keyword evidence="5 7" id="KW-0472">Membrane</keyword>
<comment type="subcellular location">
    <subcellularLocation>
        <location evidence="1">Membrane</location>
        <topology evidence="1">Multi-pass membrane protein</topology>
    </subcellularLocation>
</comment>
<keyword evidence="2 7" id="KW-0812">Transmembrane</keyword>
<accession>A0A8H7PYH5</accession>
<feature type="compositionally biased region" description="Basic and acidic residues" evidence="6">
    <location>
        <begin position="443"/>
        <end position="464"/>
    </location>
</feature>
<feature type="transmembrane region" description="Helical" evidence="7">
    <location>
        <begin position="365"/>
        <end position="385"/>
    </location>
</feature>
<dbReference type="InterPro" id="IPR009637">
    <property type="entry name" value="GPR107/GPR108-like"/>
</dbReference>
<evidence type="ECO:0000256" key="1">
    <source>
        <dbReference type="ARBA" id="ARBA00004141"/>
    </source>
</evidence>
<name>A0A8H7PYH5_9FUNG</name>
<feature type="transmembrane region" description="Helical" evidence="7">
    <location>
        <begin position="391"/>
        <end position="411"/>
    </location>
</feature>
<reference evidence="10" key="1">
    <citation type="submission" date="2020-12" db="EMBL/GenBank/DDBJ databases">
        <title>Metabolic potential, ecology and presence of endohyphal bacteria is reflected in genomic diversity of Mucoromycotina.</title>
        <authorList>
            <person name="Muszewska A."/>
            <person name="Okrasinska A."/>
            <person name="Steczkiewicz K."/>
            <person name="Drgas O."/>
            <person name="Orlowska M."/>
            <person name="Perlinska-Lenart U."/>
            <person name="Aleksandrzak-Piekarczyk T."/>
            <person name="Szatraj K."/>
            <person name="Zielenkiewicz U."/>
            <person name="Pilsyk S."/>
            <person name="Malc E."/>
            <person name="Mieczkowski P."/>
            <person name="Kruszewska J.S."/>
            <person name="Biernat P."/>
            <person name="Pawlowska J."/>
        </authorList>
    </citation>
    <scope>NUCLEOTIDE SEQUENCE</scope>
    <source>
        <strain evidence="10">WA0000051536</strain>
    </source>
</reference>
<feature type="transmembrane region" description="Helical" evidence="7">
    <location>
        <begin position="285"/>
        <end position="303"/>
    </location>
</feature>
<evidence type="ECO:0000256" key="5">
    <source>
        <dbReference type="ARBA" id="ARBA00023136"/>
    </source>
</evidence>
<gene>
    <name evidence="10" type="ORF">INT44_005995</name>
</gene>
<sequence length="464" mass="52272">MGRFQSYKSLLCLFVLGFIVPVWCRPTLVLNEDSRGIIPIASFGFLAGGQLKLEWSDLKLTTPSAPGSLAFYLRKTLSEDATYMVDDHIAEQLDPDVETQCFLDAEFVSDEVADGITIIADIDATNPGGSYEHTIQPDEEFLWTVHLINCKPSALSITLKTTEINPGPNYLSAGDSPLPTVYGVSSITFFVAAAIWGFLLFRNKSQRVFKSHYLMLALMAFVGIDKACESAKYHYMKIGVVAEGWTIGFYIFAFIKGSLSILIIVLIASGWMFIKPFLSSRDKRIISIIIPLQVLANIGSFFVSETAIGSMNWSFWRDMVPIADLAACGVMLWTILQTRKHLNQGSEADGKELDVLMKYKLWSTFYIVTLVYLYVTRILVGFLQVALPYRYINWLGEAVSEIATLLFYIFIGYKFRPYSDNPYMQVPTDDEEDDEDYEQDLPTSREAHGLQQISRRETSGQEEV</sequence>
<evidence type="ECO:0000256" key="7">
    <source>
        <dbReference type="SAM" id="Phobius"/>
    </source>
</evidence>
<keyword evidence="11" id="KW-1185">Reference proteome</keyword>
<comment type="caution">
    <text evidence="10">The sequence shown here is derived from an EMBL/GenBank/DDBJ whole genome shotgun (WGS) entry which is preliminary data.</text>
</comment>
<dbReference type="Pfam" id="PF06814">
    <property type="entry name" value="GOST_TM"/>
    <property type="match status" value="1"/>
</dbReference>
<feature type="chain" id="PRO_5034638424" description="GOST seven transmembrane domain-containing protein" evidence="8">
    <location>
        <begin position="25"/>
        <end position="464"/>
    </location>
</feature>
<feature type="region of interest" description="Disordered" evidence="6">
    <location>
        <begin position="424"/>
        <end position="464"/>
    </location>
</feature>
<organism evidence="10 11">
    <name type="scientific">Umbelopsis vinacea</name>
    <dbReference type="NCBI Taxonomy" id="44442"/>
    <lineage>
        <taxon>Eukaryota</taxon>
        <taxon>Fungi</taxon>
        <taxon>Fungi incertae sedis</taxon>
        <taxon>Mucoromycota</taxon>
        <taxon>Mucoromycotina</taxon>
        <taxon>Umbelopsidomycetes</taxon>
        <taxon>Umbelopsidales</taxon>
        <taxon>Umbelopsidaceae</taxon>
        <taxon>Umbelopsis</taxon>
    </lineage>
</organism>
<dbReference type="AlphaFoldDB" id="A0A8H7PYH5"/>
<dbReference type="Proteomes" id="UP000612746">
    <property type="component" value="Unassembled WGS sequence"/>
</dbReference>
<evidence type="ECO:0000256" key="6">
    <source>
        <dbReference type="SAM" id="MobiDB-lite"/>
    </source>
</evidence>
<keyword evidence="3 8" id="KW-0732">Signal</keyword>
<feature type="transmembrane region" description="Helical" evidence="7">
    <location>
        <begin position="315"/>
        <end position="336"/>
    </location>
</feature>
<dbReference type="EMBL" id="JAEPRA010000007">
    <property type="protein sequence ID" value="KAG2183014.1"/>
    <property type="molecule type" value="Genomic_DNA"/>
</dbReference>
<dbReference type="OrthoDB" id="29657at2759"/>
<dbReference type="PANTHER" id="PTHR21229:SF2">
    <property type="entry name" value="RE59932P"/>
    <property type="match status" value="1"/>
</dbReference>
<feature type="transmembrane region" description="Helical" evidence="7">
    <location>
        <begin position="247"/>
        <end position="273"/>
    </location>
</feature>
<feature type="transmembrane region" description="Helical" evidence="7">
    <location>
        <begin position="213"/>
        <end position="235"/>
    </location>
</feature>
<dbReference type="GO" id="GO:0016020">
    <property type="term" value="C:membrane"/>
    <property type="evidence" value="ECO:0007669"/>
    <property type="project" value="UniProtKB-SubCell"/>
</dbReference>
<evidence type="ECO:0000313" key="11">
    <source>
        <dbReference type="Proteomes" id="UP000612746"/>
    </source>
</evidence>
<evidence type="ECO:0000256" key="8">
    <source>
        <dbReference type="SAM" id="SignalP"/>
    </source>
</evidence>
<feature type="signal peptide" evidence="8">
    <location>
        <begin position="1"/>
        <end position="24"/>
    </location>
</feature>
<evidence type="ECO:0000313" key="10">
    <source>
        <dbReference type="EMBL" id="KAG2183014.1"/>
    </source>
</evidence>
<evidence type="ECO:0000256" key="2">
    <source>
        <dbReference type="ARBA" id="ARBA00022692"/>
    </source>
</evidence>
<feature type="compositionally biased region" description="Acidic residues" evidence="6">
    <location>
        <begin position="428"/>
        <end position="439"/>
    </location>
</feature>
<feature type="domain" description="GOST seven transmembrane" evidence="9">
    <location>
        <begin position="177"/>
        <end position="422"/>
    </location>
</feature>
<dbReference type="InterPro" id="IPR053937">
    <property type="entry name" value="GOST_TM"/>
</dbReference>
<dbReference type="GO" id="GO:0005794">
    <property type="term" value="C:Golgi apparatus"/>
    <property type="evidence" value="ECO:0007669"/>
    <property type="project" value="TreeGrafter"/>
</dbReference>
<keyword evidence="4 7" id="KW-1133">Transmembrane helix</keyword>
<protein>
    <recommendedName>
        <fullName evidence="9">GOST seven transmembrane domain-containing protein</fullName>
    </recommendedName>
</protein>
<evidence type="ECO:0000259" key="9">
    <source>
        <dbReference type="Pfam" id="PF06814"/>
    </source>
</evidence>
<evidence type="ECO:0000256" key="4">
    <source>
        <dbReference type="ARBA" id="ARBA00022989"/>
    </source>
</evidence>
<proteinExistence type="predicted"/>